<dbReference type="GO" id="GO:0006397">
    <property type="term" value="P:mRNA processing"/>
    <property type="evidence" value="ECO:0007669"/>
    <property type="project" value="UniProtKB-KW"/>
</dbReference>
<keyword evidence="6 8" id="KW-0539">Nucleus</keyword>
<dbReference type="Proteomes" id="UP000694415">
    <property type="component" value="Unplaced"/>
</dbReference>
<name>A0A8C6IB05_MUSSI</name>
<dbReference type="Gene3D" id="2.30.30.100">
    <property type="match status" value="1"/>
</dbReference>
<evidence type="ECO:0000313" key="10">
    <source>
        <dbReference type="Ensembl" id="ENSMSIP00000033901.1"/>
    </source>
</evidence>
<dbReference type="GO" id="GO:0005829">
    <property type="term" value="C:cytosol"/>
    <property type="evidence" value="ECO:0007669"/>
    <property type="project" value="UniProtKB-SubCell"/>
</dbReference>
<protein>
    <recommendedName>
        <fullName evidence="8">Small nuclear ribonucleoprotein Sm D2</fullName>
        <shortName evidence="8">Sm-D2</shortName>
    </recommendedName>
    <alternativeName>
        <fullName evidence="8">snRNP core protein D2</fullName>
    </alternativeName>
</protein>
<keyword evidence="7 8" id="KW-0687">Ribonucleoprotein</keyword>
<evidence type="ECO:0000256" key="3">
    <source>
        <dbReference type="ARBA" id="ARBA00022490"/>
    </source>
</evidence>
<dbReference type="AlphaFoldDB" id="A0A8C6IB05"/>
<evidence type="ECO:0000256" key="5">
    <source>
        <dbReference type="ARBA" id="ARBA00023187"/>
    </source>
</evidence>
<evidence type="ECO:0000256" key="6">
    <source>
        <dbReference type="ARBA" id="ARBA00023242"/>
    </source>
</evidence>
<evidence type="ECO:0000256" key="7">
    <source>
        <dbReference type="ARBA" id="ARBA00023274"/>
    </source>
</evidence>
<evidence type="ECO:0000256" key="2">
    <source>
        <dbReference type="ARBA" id="ARBA00008146"/>
    </source>
</evidence>
<keyword evidence="3 8" id="KW-0963">Cytoplasm</keyword>
<keyword evidence="11" id="KW-1185">Reference proteome</keyword>
<evidence type="ECO:0000256" key="9">
    <source>
        <dbReference type="SAM" id="MobiDB-lite"/>
    </source>
</evidence>
<feature type="region of interest" description="Disordered" evidence="9">
    <location>
        <begin position="1"/>
        <end position="27"/>
    </location>
</feature>
<evidence type="ECO:0000313" key="11">
    <source>
        <dbReference type="Proteomes" id="UP000694415"/>
    </source>
</evidence>
<accession>A0A8C6IB05</accession>
<gene>
    <name evidence="8" type="primary">SNRPD2</name>
</gene>
<keyword evidence="4 8" id="KW-0507">mRNA processing</keyword>
<dbReference type="GO" id="GO:0008380">
    <property type="term" value="P:RNA splicing"/>
    <property type="evidence" value="ECO:0007669"/>
    <property type="project" value="UniProtKB-KW"/>
</dbReference>
<dbReference type="GO" id="GO:0030532">
    <property type="term" value="C:small nuclear ribonucleoprotein complex"/>
    <property type="evidence" value="ECO:0007669"/>
    <property type="project" value="InterPro"/>
</dbReference>
<proteinExistence type="inferred from homology"/>
<reference evidence="10" key="1">
    <citation type="submission" date="2025-08" db="UniProtKB">
        <authorList>
            <consortium name="Ensembl"/>
        </authorList>
    </citation>
    <scope>IDENTIFICATION</scope>
</reference>
<evidence type="ECO:0000256" key="1">
    <source>
        <dbReference type="ARBA" id="ARBA00004123"/>
    </source>
</evidence>
<comment type="function">
    <text evidence="8">Plays a role in pre-mRNA splicing as a core component of the spliceosomal U1, U2, U4 and U5 small nuclear ribonucleoproteins (snRNPs), the building blocks of the spliceosome. Component of both the pre-catalytic spliceosome B complex and activated spliceosome C complexes. As a component of the minor spliceosome, involved in the splicing of U12-type introns in pre-mRNAs.</text>
</comment>
<keyword evidence="5 8" id="KW-0508">mRNA splicing</keyword>
<dbReference type="Ensembl" id="ENSMSIT00000042706.1">
    <property type="protein sequence ID" value="ENSMSIP00000033901.1"/>
    <property type="gene ID" value="ENSMSIG00000028297.1"/>
</dbReference>
<dbReference type="PANTHER" id="PTHR12777">
    <property type="entry name" value="SMALL NUCLEAR RIBONUCLEOPROTEIN SM D2"/>
    <property type="match status" value="1"/>
</dbReference>
<comment type="similarity">
    <text evidence="2 8">Belongs to the snRNP core protein family.</text>
</comment>
<dbReference type="GeneTree" id="ENSGT01030000239825"/>
<reference evidence="10" key="2">
    <citation type="submission" date="2025-09" db="UniProtKB">
        <authorList>
            <consortium name="Ensembl"/>
        </authorList>
    </citation>
    <scope>IDENTIFICATION</scope>
</reference>
<organism evidence="10 11">
    <name type="scientific">Mus spicilegus</name>
    <name type="common">Mound-building mouse</name>
    <dbReference type="NCBI Taxonomy" id="10103"/>
    <lineage>
        <taxon>Eukaryota</taxon>
        <taxon>Metazoa</taxon>
        <taxon>Chordata</taxon>
        <taxon>Craniata</taxon>
        <taxon>Vertebrata</taxon>
        <taxon>Euteleostomi</taxon>
        <taxon>Mammalia</taxon>
        <taxon>Eutheria</taxon>
        <taxon>Euarchontoglires</taxon>
        <taxon>Glires</taxon>
        <taxon>Rodentia</taxon>
        <taxon>Myomorpha</taxon>
        <taxon>Muroidea</taxon>
        <taxon>Muridae</taxon>
        <taxon>Murinae</taxon>
        <taxon>Mus</taxon>
        <taxon>Mus</taxon>
    </lineage>
</organism>
<sequence length="59" mass="7001">MALQHSTGVKEMWTEVPKHDKGKKKSNPVNKDCYISKMFLLWELSHYGNKWLEKKIPNK</sequence>
<evidence type="ECO:0000256" key="8">
    <source>
        <dbReference type="RuleBase" id="RU365051"/>
    </source>
</evidence>
<evidence type="ECO:0000256" key="4">
    <source>
        <dbReference type="ARBA" id="ARBA00022664"/>
    </source>
</evidence>
<dbReference type="InterPro" id="IPR027248">
    <property type="entry name" value="Sm_D2"/>
</dbReference>
<comment type="subcellular location">
    <subcellularLocation>
        <location evidence="8">Cytoplasm</location>
        <location evidence="8">Cytosol</location>
    </subcellularLocation>
    <subcellularLocation>
        <location evidence="1 8">Nucleus</location>
    </subcellularLocation>
    <text evidence="8">SMN-mediated assembly into core snRNPs occurs in the cytosol before SMN-mediated transport to the nucleus to be included in spliceosomes.</text>
</comment>